<feature type="domain" description="HTH merR-type" evidence="2">
    <location>
        <begin position="13"/>
        <end position="81"/>
    </location>
</feature>
<comment type="caution">
    <text evidence="3">The sequence shown here is derived from an EMBL/GenBank/DDBJ whole genome shotgun (WGS) entry which is preliminary data.</text>
</comment>
<dbReference type="Pfam" id="PF13411">
    <property type="entry name" value="MerR_1"/>
    <property type="match status" value="1"/>
</dbReference>
<evidence type="ECO:0000259" key="2">
    <source>
        <dbReference type="PROSITE" id="PS50937"/>
    </source>
</evidence>
<dbReference type="InterPro" id="IPR047057">
    <property type="entry name" value="MerR_fam"/>
</dbReference>
<keyword evidence="1 3" id="KW-0238">DNA-binding</keyword>
<sequence>MVDEGADEPGTREYRIDDLAEAAGVPVRTVRYYQERRLLPAPRRSGRLAWYSEAHLARLRVIARLLERGHTLGGIAELLSAWEKGRDVADLLGFEEAVTAPWGDDAPVRMSWEELSAAYGHQVTPEALREAEELGYIRDEGAHVAHLSRRLLETSTTLVREGIPLSAVLRAGRDVQDHADRLAALFVDLVRRHLVEERDELPSTEEIARLTRIVERLRPVAETTVLVEFARAMDRRIGDELGEILRSLHAPGGEAQDDGAARR</sequence>
<keyword evidence="4" id="KW-1185">Reference proteome</keyword>
<dbReference type="SUPFAM" id="SSF46955">
    <property type="entry name" value="Putative DNA-binding domain"/>
    <property type="match status" value="1"/>
</dbReference>
<dbReference type="PROSITE" id="PS50937">
    <property type="entry name" value="HTH_MERR_2"/>
    <property type="match status" value="1"/>
</dbReference>
<dbReference type="SMART" id="SM00422">
    <property type="entry name" value="HTH_MERR"/>
    <property type="match status" value="1"/>
</dbReference>
<evidence type="ECO:0000313" key="4">
    <source>
        <dbReference type="Proteomes" id="UP000589036"/>
    </source>
</evidence>
<protein>
    <submittedName>
        <fullName evidence="3">DNA-binding transcriptional MerR regulator</fullName>
    </submittedName>
</protein>
<name>A0A852U070_9ACTN</name>
<evidence type="ECO:0000313" key="3">
    <source>
        <dbReference type="EMBL" id="NYE47604.1"/>
    </source>
</evidence>
<dbReference type="Gene3D" id="1.10.1660.10">
    <property type="match status" value="1"/>
</dbReference>
<accession>A0A852U070</accession>
<dbReference type="PRINTS" id="PR00040">
    <property type="entry name" value="HTHMERR"/>
</dbReference>
<dbReference type="GO" id="GO:0003677">
    <property type="term" value="F:DNA binding"/>
    <property type="evidence" value="ECO:0007669"/>
    <property type="project" value="UniProtKB-KW"/>
</dbReference>
<organism evidence="3 4">
    <name type="scientific">Spinactinospora alkalitolerans</name>
    <dbReference type="NCBI Taxonomy" id="687207"/>
    <lineage>
        <taxon>Bacteria</taxon>
        <taxon>Bacillati</taxon>
        <taxon>Actinomycetota</taxon>
        <taxon>Actinomycetes</taxon>
        <taxon>Streptosporangiales</taxon>
        <taxon>Nocardiopsidaceae</taxon>
        <taxon>Spinactinospora</taxon>
    </lineage>
</organism>
<proteinExistence type="predicted"/>
<dbReference type="AlphaFoldDB" id="A0A852U070"/>
<dbReference type="InterPro" id="IPR000551">
    <property type="entry name" value="MerR-type_HTH_dom"/>
</dbReference>
<reference evidence="3 4" key="1">
    <citation type="submission" date="2020-07" db="EMBL/GenBank/DDBJ databases">
        <title>Sequencing the genomes of 1000 actinobacteria strains.</title>
        <authorList>
            <person name="Klenk H.-P."/>
        </authorList>
    </citation>
    <scope>NUCLEOTIDE SEQUENCE [LARGE SCALE GENOMIC DNA]</scope>
    <source>
        <strain evidence="3 4">CXB654</strain>
    </source>
</reference>
<evidence type="ECO:0000256" key="1">
    <source>
        <dbReference type="ARBA" id="ARBA00023125"/>
    </source>
</evidence>
<dbReference type="Proteomes" id="UP000589036">
    <property type="component" value="Unassembled WGS sequence"/>
</dbReference>
<dbReference type="InterPro" id="IPR009061">
    <property type="entry name" value="DNA-bd_dom_put_sf"/>
</dbReference>
<dbReference type="EMBL" id="JACCCC010000001">
    <property type="protein sequence ID" value="NYE47604.1"/>
    <property type="molecule type" value="Genomic_DNA"/>
</dbReference>
<dbReference type="RefSeq" id="WP_312863174.1">
    <property type="nucleotide sequence ID" value="NZ_BAAAYY010000015.1"/>
</dbReference>
<dbReference type="GO" id="GO:0003700">
    <property type="term" value="F:DNA-binding transcription factor activity"/>
    <property type="evidence" value="ECO:0007669"/>
    <property type="project" value="InterPro"/>
</dbReference>
<dbReference type="PANTHER" id="PTHR30204">
    <property type="entry name" value="REDOX-CYCLING DRUG-SENSING TRANSCRIPTIONAL ACTIVATOR SOXR"/>
    <property type="match status" value="1"/>
</dbReference>
<dbReference type="PANTHER" id="PTHR30204:SF93">
    <property type="entry name" value="HTH MERR-TYPE DOMAIN-CONTAINING PROTEIN"/>
    <property type="match status" value="1"/>
</dbReference>
<gene>
    <name evidence="3" type="ORF">HDA32_002724</name>
</gene>